<feature type="transmembrane region" description="Helical" evidence="1">
    <location>
        <begin position="75"/>
        <end position="97"/>
    </location>
</feature>
<feature type="transmembrane region" description="Helical" evidence="1">
    <location>
        <begin position="131"/>
        <end position="149"/>
    </location>
</feature>
<evidence type="ECO:0000256" key="1">
    <source>
        <dbReference type="SAM" id="Phobius"/>
    </source>
</evidence>
<reference evidence="3" key="1">
    <citation type="submission" date="2015-10" db="EMBL/GenBank/DDBJ databases">
        <authorList>
            <person name="Regsiter A."/>
            <person name="william w."/>
        </authorList>
    </citation>
    <scope>NUCLEOTIDE SEQUENCE [LARGE SCALE GENOMIC DNA]</scope>
</reference>
<keyword evidence="1" id="KW-0812">Transmembrane</keyword>
<proteinExistence type="predicted"/>
<keyword evidence="1" id="KW-1133">Transmembrane helix</keyword>
<dbReference type="AlphaFoldDB" id="A0A1J1LFP0"/>
<feature type="transmembrane region" description="Helical" evidence="1">
    <location>
        <begin position="104"/>
        <end position="125"/>
    </location>
</feature>
<protein>
    <submittedName>
        <fullName evidence="2">Uncharacterized protein</fullName>
    </submittedName>
</protein>
<evidence type="ECO:0000313" key="3">
    <source>
        <dbReference type="Proteomes" id="UP000184315"/>
    </source>
</evidence>
<dbReference type="EMBL" id="CZDF01000132">
    <property type="protein sequence ID" value="CUR31264.1"/>
    <property type="molecule type" value="Genomic_DNA"/>
</dbReference>
<feature type="transmembrane region" description="Helical" evidence="1">
    <location>
        <begin position="49"/>
        <end position="69"/>
    </location>
</feature>
<keyword evidence="3" id="KW-1185">Reference proteome</keyword>
<dbReference type="Proteomes" id="UP000184315">
    <property type="component" value="Unassembled WGS sequence"/>
</dbReference>
<evidence type="ECO:0000313" key="2">
    <source>
        <dbReference type="EMBL" id="CUR31264.1"/>
    </source>
</evidence>
<keyword evidence="1" id="KW-0472">Membrane</keyword>
<dbReference type="OrthoDB" id="422905at2"/>
<accession>A0A1J1LFP0</accession>
<feature type="transmembrane region" description="Helical" evidence="1">
    <location>
        <begin position="158"/>
        <end position="177"/>
    </location>
</feature>
<dbReference type="RefSeq" id="WP_072718146.1">
    <property type="nucleotide sequence ID" value="NZ_LN889782.1"/>
</dbReference>
<sequence>MSFFHPTEPIIRSKQNHIDIQDLKGLLKINLKFGNITLLSSFYTRIDQVFLLWGWISLIIFIIAQFLPISWITQAYWWSILTIVGTVGMIALSHYWVQVERLTWMVYWWAVLMVLGVGLTNLGIFWGWSEILMNLCPLWLGLCALGYLGTGIGLHSRAFLIAGLIHLLGIFILPYFIGWQFLMSGLILGGTLLFFAEVQWDMRSQIESYLLTAEEIAFNQEQHQRRQMQSL</sequence>
<organism evidence="2 3">
    <name type="scientific">Planktothrix tepida PCC 9214</name>
    <dbReference type="NCBI Taxonomy" id="671072"/>
    <lineage>
        <taxon>Bacteria</taxon>
        <taxon>Bacillati</taxon>
        <taxon>Cyanobacteriota</taxon>
        <taxon>Cyanophyceae</taxon>
        <taxon>Oscillatoriophycideae</taxon>
        <taxon>Oscillatoriales</taxon>
        <taxon>Microcoleaceae</taxon>
        <taxon>Planktothrix</taxon>
    </lineage>
</organism>
<gene>
    <name evidence="2" type="ORF">PL9214290855</name>
</gene>
<name>A0A1J1LFP0_9CYAN</name>
<dbReference type="STRING" id="671072.PL9214290855"/>